<evidence type="ECO:0000256" key="2">
    <source>
        <dbReference type="ARBA" id="ARBA00022801"/>
    </source>
</evidence>
<comment type="cofactor">
    <cofactor evidence="1">
        <name>Mg(2+)</name>
        <dbReference type="ChEBI" id="CHEBI:18420"/>
    </cofactor>
</comment>
<accession>A0A6J4TB78</accession>
<sequence length="148" mass="16530">MQAGAFATILNERGEVLLCHRPDVDLWNAPGGRVEAGESPWEAVLREIREETAVQAEVVRLASVSWKPGRQEILFQFVCRIVAGQLSVTDECDAFAYFPLDNLPEPLGPAFRSRLLAWSQNPDETVLITDEGPSTRELLERGLLRRDA</sequence>
<dbReference type="PROSITE" id="PS51462">
    <property type="entry name" value="NUDIX"/>
    <property type="match status" value="1"/>
</dbReference>
<dbReference type="InterPro" id="IPR000086">
    <property type="entry name" value="NUDIX_hydrolase_dom"/>
</dbReference>
<evidence type="ECO:0000259" key="3">
    <source>
        <dbReference type="PROSITE" id="PS51462"/>
    </source>
</evidence>
<dbReference type="PANTHER" id="PTHR43046">
    <property type="entry name" value="GDP-MANNOSE MANNOSYL HYDROLASE"/>
    <property type="match status" value="1"/>
</dbReference>
<protein>
    <recommendedName>
        <fullName evidence="3">Nudix hydrolase domain-containing protein</fullName>
    </recommendedName>
</protein>
<dbReference type="PANTHER" id="PTHR43046:SF14">
    <property type="entry name" value="MUTT_NUDIX FAMILY PROTEIN"/>
    <property type="match status" value="1"/>
</dbReference>
<proteinExistence type="predicted"/>
<dbReference type="PRINTS" id="PR00502">
    <property type="entry name" value="NUDIXFAMILY"/>
</dbReference>
<keyword evidence="2" id="KW-0378">Hydrolase</keyword>
<evidence type="ECO:0000256" key="1">
    <source>
        <dbReference type="ARBA" id="ARBA00001946"/>
    </source>
</evidence>
<dbReference type="InterPro" id="IPR020476">
    <property type="entry name" value="Nudix_hydrolase"/>
</dbReference>
<evidence type="ECO:0000313" key="4">
    <source>
        <dbReference type="EMBL" id="CAA9518795.1"/>
    </source>
</evidence>
<dbReference type="GO" id="GO:0016787">
    <property type="term" value="F:hydrolase activity"/>
    <property type="evidence" value="ECO:0007669"/>
    <property type="project" value="UniProtKB-KW"/>
</dbReference>
<organism evidence="4">
    <name type="scientific">uncultured Solirubrobacteraceae bacterium</name>
    <dbReference type="NCBI Taxonomy" id="1162706"/>
    <lineage>
        <taxon>Bacteria</taxon>
        <taxon>Bacillati</taxon>
        <taxon>Actinomycetota</taxon>
        <taxon>Thermoleophilia</taxon>
        <taxon>Solirubrobacterales</taxon>
        <taxon>Solirubrobacteraceae</taxon>
        <taxon>environmental samples</taxon>
    </lineage>
</organism>
<feature type="domain" description="Nudix hydrolase" evidence="3">
    <location>
        <begin position="1"/>
        <end position="121"/>
    </location>
</feature>
<reference evidence="4" key="1">
    <citation type="submission" date="2020-02" db="EMBL/GenBank/DDBJ databases">
        <authorList>
            <person name="Meier V. D."/>
        </authorList>
    </citation>
    <scope>NUCLEOTIDE SEQUENCE</scope>
    <source>
        <strain evidence="4">AVDCRST_MAG67</strain>
    </source>
</reference>
<dbReference type="AlphaFoldDB" id="A0A6J4TB78"/>
<dbReference type="Pfam" id="PF00293">
    <property type="entry name" value="NUDIX"/>
    <property type="match status" value="1"/>
</dbReference>
<dbReference type="Gene3D" id="3.90.79.10">
    <property type="entry name" value="Nucleoside Triphosphate Pyrophosphohydrolase"/>
    <property type="match status" value="1"/>
</dbReference>
<gene>
    <name evidence="4" type="ORF">AVDCRST_MAG67-3231</name>
</gene>
<dbReference type="InterPro" id="IPR015797">
    <property type="entry name" value="NUDIX_hydrolase-like_dom_sf"/>
</dbReference>
<dbReference type="EMBL" id="CADCVQ010000137">
    <property type="protein sequence ID" value="CAA9518795.1"/>
    <property type="molecule type" value="Genomic_DNA"/>
</dbReference>
<name>A0A6J4TB78_9ACTN</name>
<dbReference type="SUPFAM" id="SSF55811">
    <property type="entry name" value="Nudix"/>
    <property type="match status" value="1"/>
</dbReference>